<name>A0ABP9WCU6_9DEIO</name>
<organism evidence="5 6">
    <name type="scientific">Deinococcus carri</name>
    <dbReference type="NCBI Taxonomy" id="1211323"/>
    <lineage>
        <taxon>Bacteria</taxon>
        <taxon>Thermotogati</taxon>
        <taxon>Deinococcota</taxon>
        <taxon>Deinococci</taxon>
        <taxon>Deinococcales</taxon>
        <taxon>Deinococcaceae</taxon>
        <taxon>Deinococcus</taxon>
    </lineage>
</organism>
<reference evidence="5 6" key="1">
    <citation type="submission" date="2024-02" db="EMBL/GenBank/DDBJ databases">
        <title>Deinococcus carri NBRC 110142.</title>
        <authorList>
            <person name="Ichikawa N."/>
            <person name="Katano-Makiyama Y."/>
            <person name="Hidaka K."/>
        </authorList>
    </citation>
    <scope>NUCLEOTIDE SEQUENCE [LARGE SCALE GENOMIC DNA]</scope>
    <source>
        <strain evidence="5 6">NBRC 110142</strain>
    </source>
</reference>
<dbReference type="InterPro" id="IPR050807">
    <property type="entry name" value="TransReg_Diox_bact_type"/>
</dbReference>
<evidence type="ECO:0000313" key="6">
    <source>
        <dbReference type="Proteomes" id="UP001401887"/>
    </source>
</evidence>
<dbReference type="PANTHER" id="PTHR46797:SF23">
    <property type="entry name" value="HTH-TYPE TRANSCRIPTIONAL REGULATOR SUTR"/>
    <property type="match status" value="1"/>
</dbReference>
<gene>
    <name evidence="5" type="ORF">Dcar01_03613</name>
</gene>
<dbReference type="SUPFAM" id="SSF47413">
    <property type="entry name" value="lambda repressor-like DNA-binding domains"/>
    <property type="match status" value="1"/>
</dbReference>
<keyword evidence="2" id="KW-0238">DNA-binding</keyword>
<evidence type="ECO:0000313" key="5">
    <source>
        <dbReference type="EMBL" id="GAA5514851.1"/>
    </source>
</evidence>
<proteinExistence type="predicted"/>
<keyword evidence="1" id="KW-0805">Transcription regulation</keyword>
<dbReference type="PANTHER" id="PTHR46797">
    <property type="entry name" value="HTH-TYPE TRANSCRIPTIONAL REGULATOR"/>
    <property type="match status" value="1"/>
</dbReference>
<evidence type="ECO:0000256" key="2">
    <source>
        <dbReference type="ARBA" id="ARBA00023125"/>
    </source>
</evidence>
<dbReference type="Pfam" id="PF01381">
    <property type="entry name" value="HTH_3"/>
    <property type="match status" value="1"/>
</dbReference>
<protein>
    <recommendedName>
        <fullName evidence="4">HTH cro/C1-type domain-containing protein</fullName>
    </recommendedName>
</protein>
<feature type="domain" description="HTH cro/C1-type" evidence="4">
    <location>
        <begin position="9"/>
        <end position="63"/>
    </location>
</feature>
<evidence type="ECO:0000256" key="3">
    <source>
        <dbReference type="ARBA" id="ARBA00023163"/>
    </source>
</evidence>
<keyword evidence="6" id="KW-1185">Reference proteome</keyword>
<accession>A0ABP9WCU6</accession>
<evidence type="ECO:0000256" key="1">
    <source>
        <dbReference type="ARBA" id="ARBA00023015"/>
    </source>
</evidence>
<dbReference type="InterPro" id="IPR001387">
    <property type="entry name" value="Cro/C1-type_HTH"/>
</dbReference>
<dbReference type="PROSITE" id="PS50943">
    <property type="entry name" value="HTH_CROC1"/>
    <property type="match status" value="1"/>
</dbReference>
<dbReference type="Proteomes" id="UP001401887">
    <property type="component" value="Unassembled WGS sequence"/>
</dbReference>
<dbReference type="CDD" id="cd00093">
    <property type="entry name" value="HTH_XRE"/>
    <property type="match status" value="1"/>
</dbReference>
<keyword evidence="3" id="KW-0804">Transcription</keyword>
<dbReference type="Gene3D" id="1.10.260.40">
    <property type="entry name" value="lambda repressor-like DNA-binding domains"/>
    <property type="match status" value="1"/>
</dbReference>
<dbReference type="SMART" id="SM00530">
    <property type="entry name" value="HTH_XRE"/>
    <property type="match status" value="1"/>
</dbReference>
<comment type="caution">
    <text evidence="5">The sequence shown here is derived from an EMBL/GenBank/DDBJ whole genome shotgun (WGS) entry which is preliminary data.</text>
</comment>
<evidence type="ECO:0000259" key="4">
    <source>
        <dbReference type="PROSITE" id="PS50943"/>
    </source>
</evidence>
<sequence length="78" mass="8961">MQRRLGQRIMQLRKGRGWSQDTFAHLAGLNRAYPNKIEKAKVDLRFSTLVRIANVFDMTVDSLLTFDWHAASDPGKSK</sequence>
<dbReference type="InterPro" id="IPR010982">
    <property type="entry name" value="Lambda_DNA-bd_dom_sf"/>
</dbReference>
<dbReference type="EMBL" id="BAABRP010000026">
    <property type="protein sequence ID" value="GAA5514851.1"/>
    <property type="molecule type" value="Genomic_DNA"/>
</dbReference>